<name>A0ABV2K8V2_SPOPS</name>
<reference evidence="2 3" key="1">
    <citation type="submission" date="2024-06" db="EMBL/GenBank/DDBJ databases">
        <title>Sorghum-associated microbial communities from plants grown in Nebraska, USA.</title>
        <authorList>
            <person name="Schachtman D."/>
        </authorList>
    </citation>
    <scope>NUCLEOTIDE SEQUENCE [LARGE SCALE GENOMIC DNA]</scope>
    <source>
        <strain evidence="2 3">1288</strain>
    </source>
</reference>
<comment type="caution">
    <text evidence="2">The sequence shown here is derived from an EMBL/GenBank/DDBJ whole genome shotgun (WGS) entry which is preliminary data.</text>
</comment>
<dbReference type="InterPro" id="IPR017018">
    <property type="entry name" value="UCP033634"/>
</dbReference>
<dbReference type="EMBL" id="JBEPME010000001">
    <property type="protein sequence ID" value="MET3656463.1"/>
    <property type="molecule type" value="Genomic_DNA"/>
</dbReference>
<sequence length="214" mass="24507">MLKTNTESVKGYKGMNISYTLLRSEENAGNLSIFLPGAGYTIRSPLFHYSTDIFLNKGFDVLQVNYQYNDRVYAEFSMEELSEAIKYDVRTVIDTVLRETSYENFYIIGKSLGTIAMSSELRRDIFEEAKAVWLTPLIQRDDVFDAMVSITNSGLCFIGDNDHCYTEERFNQLANNPKIVARLIPNVNHSLEYENNTVESIEVLKSVIDDINNF</sequence>
<dbReference type="Pfam" id="PF20408">
    <property type="entry name" value="Abhydrolase_11"/>
    <property type="match status" value="1"/>
</dbReference>
<protein>
    <recommendedName>
        <fullName evidence="1">KANL3/Tex30 alpha/beta hydrolase-like domain-containing protein</fullName>
    </recommendedName>
</protein>
<dbReference type="InterPro" id="IPR046879">
    <property type="entry name" value="KANL3/Tex30_Abhydrolase"/>
</dbReference>
<dbReference type="RefSeq" id="WP_342538597.1">
    <property type="nucleotide sequence ID" value="NZ_JBEPME010000001.1"/>
</dbReference>
<dbReference type="Proteomes" id="UP001549104">
    <property type="component" value="Unassembled WGS sequence"/>
</dbReference>
<dbReference type="InterPro" id="IPR029058">
    <property type="entry name" value="AB_hydrolase_fold"/>
</dbReference>
<evidence type="ECO:0000259" key="1">
    <source>
        <dbReference type="Pfam" id="PF20408"/>
    </source>
</evidence>
<accession>A0ABV2K8V2</accession>
<gene>
    <name evidence="2" type="ORF">ABIC55_001547</name>
</gene>
<keyword evidence="3" id="KW-1185">Reference proteome</keyword>
<dbReference type="PIRSF" id="PIRSF033634">
    <property type="entry name" value="UCP033634"/>
    <property type="match status" value="1"/>
</dbReference>
<feature type="domain" description="KANL3/Tex30 alpha/beta hydrolase-like" evidence="1">
    <location>
        <begin position="34"/>
        <end position="213"/>
    </location>
</feature>
<evidence type="ECO:0000313" key="3">
    <source>
        <dbReference type="Proteomes" id="UP001549104"/>
    </source>
</evidence>
<evidence type="ECO:0000313" key="2">
    <source>
        <dbReference type="EMBL" id="MET3656463.1"/>
    </source>
</evidence>
<dbReference type="Gene3D" id="3.40.50.1820">
    <property type="entry name" value="alpha/beta hydrolase"/>
    <property type="match status" value="1"/>
</dbReference>
<organism evidence="2 3">
    <name type="scientific">Sporosarcina psychrophila</name>
    <name type="common">Bacillus psychrophilus</name>
    <dbReference type="NCBI Taxonomy" id="1476"/>
    <lineage>
        <taxon>Bacteria</taxon>
        <taxon>Bacillati</taxon>
        <taxon>Bacillota</taxon>
        <taxon>Bacilli</taxon>
        <taxon>Bacillales</taxon>
        <taxon>Caryophanaceae</taxon>
        <taxon>Sporosarcina</taxon>
    </lineage>
</organism>
<proteinExistence type="predicted"/>
<dbReference type="SUPFAM" id="SSF53474">
    <property type="entry name" value="alpha/beta-Hydrolases"/>
    <property type="match status" value="1"/>
</dbReference>